<proteinExistence type="predicted"/>
<dbReference type="Proteomes" id="UP000289841">
    <property type="component" value="Chromosome"/>
</dbReference>
<dbReference type="PANTHER" id="PTHR44068">
    <property type="entry name" value="ZGC:194242"/>
    <property type="match status" value="1"/>
</dbReference>
<keyword evidence="2" id="KW-0489">Methyltransferase</keyword>
<dbReference type="PANTHER" id="PTHR44068:SF11">
    <property type="entry name" value="GERANYL DIPHOSPHATE 2-C-METHYLTRANSFERASE"/>
    <property type="match status" value="1"/>
</dbReference>
<dbReference type="InterPro" id="IPR041698">
    <property type="entry name" value="Methyltransf_25"/>
</dbReference>
<dbReference type="STRING" id="1278311.GCA_000428705_00940"/>
<dbReference type="InterPro" id="IPR050447">
    <property type="entry name" value="Erg6_SMT_methyltransf"/>
</dbReference>
<dbReference type="SUPFAM" id="SSF53335">
    <property type="entry name" value="S-adenosyl-L-methionine-dependent methyltransferases"/>
    <property type="match status" value="1"/>
</dbReference>
<name>A0A449BDG1_HAPAX</name>
<keyword evidence="3" id="KW-1185">Reference proteome</keyword>
<evidence type="ECO:0000259" key="1">
    <source>
        <dbReference type="Pfam" id="PF13649"/>
    </source>
</evidence>
<dbReference type="OrthoDB" id="43862at2"/>
<evidence type="ECO:0000313" key="2">
    <source>
        <dbReference type="EMBL" id="VEU80465.1"/>
    </source>
</evidence>
<organism evidence="2 3">
    <name type="scientific">Haploplasma axanthum</name>
    <name type="common">Acholeplasma axanthum</name>
    <dbReference type="NCBI Taxonomy" id="29552"/>
    <lineage>
        <taxon>Bacteria</taxon>
        <taxon>Bacillati</taxon>
        <taxon>Mycoplasmatota</taxon>
        <taxon>Mollicutes</taxon>
        <taxon>Acholeplasmatales</taxon>
        <taxon>Acholeplasmataceae</taxon>
        <taxon>Haploplasma</taxon>
    </lineage>
</organism>
<dbReference type="KEGG" id="aaxa:NCTC10138_00836"/>
<dbReference type="Gene3D" id="3.40.50.150">
    <property type="entry name" value="Vaccinia Virus protein VP39"/>
    <property type="match status" value="1"/>
</dbReference>
<reference evidence="2 3" key="1">
    <citation type="submission" date="2019-01" db="EMBL/GenBank/DDBJ databases">
        <authorList>
            <consortium name="Pathogen Informatics"/>
        </authorList>
    </citation>
    <scope>NUCLEOTIDE SEQUENCE [LARGE SCALE GENOMIC DNA]</scope>
    <source>
        <strain evidence="2 3">NCTC10138</strain>
    </source>
</reference>
<keyword evidence="2" id="KW-0808">Transferase</keyword>
<sequence>MEAGHTFLATLGKKRLRPGGKKGTKFLFKNANIDSNTYVLEVACNIATSAIELVKKYDLKKIVICDLDDKALEKALENVKKAGFEDRFTIVKADATNLPFENETFDVVINEAMLTMLLSDKKEKAVSEYYRVLKNNGRLLTHDVLMFAENIDIQKKIKAELSRAINVHVDPLTNSAWRELFLNAGFKKVTNDFGKMTLMNPVGMIRDEGLLGAVKIINKGLKKLGCVDNSWYLSVFQNFCNTFVFHKIIKSNFFYWF</sequence>
<dbReference type="InterPro" id="IPR029063">
    <property type="entry name" value="SAM-dependent_MTases_sf"/>
</dbReference>
<dbReference type="Pfam" id="PF13649">
    <property type="entry name" value="Methyltransf_25"/>
    <property type="match status" value="1"/>
</dbReference>
<accession>A0A449BDG1</accession>
<dbReference type="GO" id="GO:0008168">
    <property type="term" value="F:methyltransferase activity"/>
    <property type="evidence" value="ECO:0007669"/>
    <property type="project" value="UniProtKB-KW"/>
</dbReference>
<dbReference type="AlphaFoldDB" id="A0A449BDG1"/>
<dbReference type="EMBL" id="LR215048">
    <property type="protein sequence ID" value="VEU80465.1"/>
    <property type="molecule type" value="Genomic_DNA"/>
</dbReference>
<gene>
    <name evidence="2" type="primary">rebM</name>
    <name evidence="2" type="ORF">NCTC10138_00836</name>
</gene>
<dbReference type="EC" id="2.1.1.-" evidence="2"/>
<protein>
    <submittedName>
        <fullName evidence="2">Rebeccamycin O-methyltransferase</fullName>
        <ecNumber evidence="2">2.1.1.-</ecNumber>
    </submittedName>
</protein>
<dbReference type="CDD" id="cd02440">
    <property type="entry name" value="AdoMet_MTases"/>
    <property type="match status" value="1"/>
</dbReference>
<evidence type="ECO:0000313" key="3">
    <source>
        <dbReference type="Proteomes" id="UP000289841"/>
    </source>
</evidence>
<feature type="domain" description="Methyltransferase" evidence="1">
    <location>
        <begin position="39"/>
        <end position="137"/>
    </location>
</feature>
<dbReference type="GO" id="GO:0032259">
    <property type="term" value="P:methylation"/>
    <property type="evidence" value="ECO:0007669"/>
    <property type="project" value="UniProtKB-KW"/>
</dbReference>